<dbReference type="EMBL" id="CP139781">
    <property type="protein sequence ID" value="WRQ89402.1"/>
    <property type="molecule type" value="Genomic_DNA"/>
</dbReference>
<dbReference type="InterPro" id="IPR005564">
    <property type="entry name" value="Major_capsid_GpE"/>
</dbReference>
<gene>
    <name evidence="1" type="ORF">K1X11_008270</name>
</gene>
<evidence type="ECO:0000313" key="1">
    <source>
        <dbReference type="EMBL" id="WRQ89402.1"/>
    </source>
</evidence>
<dbReference type="Proteomes" id="UP000738431">
    <property type="component" value="Chromosome"/>
</dbReference>
<evidence type="ECO:0000313" key="2">
    <source>
        <dbReference type="Proteomes" id="UP000738431"/>
    </source>
</evidence>
<dbReference type="Gene3D" id="3.90.1690.10">
    <property type="entry name" value="phage-related protein like domain"/>
    <property type="match status" value="1"/>
</dbReference>
<sequence>MKSNVTHNPVLSATFNKFFASAAGYVGLTLAPIFRAGEQASSYYVFDRENFLNVPRLDARAPGSPYARSFMKLSDDTFNCKNYGHESPVPDEVRKKYANAFSADQAAVRRNARIILFNHEVRVKALYDGNGVPNSTPGTKWDDYADAASDPIGDVKAAKRVIQVSCGMMPNTMAISQTVYDTLTEHPAIKAKFTNTDGPISKEQLRKAFEIENLVVAGQVENTANEGQALNPAYLWGDNVVLAVTSASTDMETPNAARTFIWDGGSGEAGSRVESYREDNLKSDVHRSEHFADEKLTGAEMCYRLNSVLTA</sequence>
<accession>A0ABZ1CDA9</accession>
<keyword evidence="2" id="KW-1185">Reference proteome</keyword>
<dbReference type="RefSeq" id="WP_221029907.1">
    <property type="nucleotide sequence ID" value="NZ_CP139781.1"/>
</dbReference>
<protein>
    <submittedName>
        <fullName evidence="1">Major capsid protein</fullName>
    </submittedName>
</protein>
<organism evidence="1 2">
    <name type="scientific">Actomonas aquatica</name>
    <dbReference type="NCBI Taxonomy" id="2866162"/>
    <lineage>
        <taxon>Bacteria</taxon>
        <taxon>Pseudomonadati</taxon>
        <taxon>Verrucomicrobiota</taxon>
        <taxon>Opitutia</taxon>
        <taxon>Opitutales</taxon>
        <taxon>Opitutaceae</taxon>
        <taxon>Actomonas</taxon>
    </lineage>
</organism>
<dbReference type="InterPro" id="IPR053738">
    <property type="entry name" value="Lambda_capsid_assembly"/>
</dbReference>
<dbReference type="Pfam" id="PF03864">
    <property type="entry name" value="Phage_cap_E"/>
    <property type="match status" value="1"/>
</dbReference>
<proteinExistence type="predicted"/>
<reference evidence="1 2" key="1">
    <citation type="submission" date="2023-12" db="EMBL/GenBank/DDBJ databases">
        <title>Description of an unclassified Opitutus bacterium of Verrucomicrobiota.</title>
        <authorList>
            <person name="Zhang D.-F."/>
        </authorList>
    </citation>
    <scope>NUCLEOTIDE SEQUENCE [LARGE SCALE GENOMIC DNA]</scope>
    <source>
        <strain evidence="1 2">WL0086</strain>
    </source>
</reference>
<name>A0ABZ1CDA9_9BACT</name>